<dbReference type="AlphaFoldDB" id="A0A2S5YA62"/>
<dbReference type="EMBL" id="PSWU01000001">
    <property type="protein sequence ID" value="PPI17194.1"/>
    <property type="molecule type" value="Genomic_DNA"/>
</dbReference>
<organism evidence="2 3">
    <name type="scientific">Rathayibacter toxicus</name>
    <dbReference type="NCBI Taxonomy" id="145458"/>
    <lineage>
        <taxon>Bacteria</taxon>
        <taxon>Bacillati</taxon>
        <taxon>Actinomycetota</taxon>
        <taxon>Actinomycetes</taxon>
        <taxon>Micrococcales</taxon>
        <taxon>Microbacteriaceae</taxon>
        <taxon>Rathayibacter</taxon>
    </lineage>
</organism>
<evidence type="ECO:0000256" key="1">
    <source>
        <dbReference type="SAM" id="MobiDB-lite"/>
    </source>
</evidence>
<feature type="region of interest" description="Disordered" evidence="1">
    <location>
        <begin position="89"/>
        <end position="120"/>
    </location>
</feature>
<evidence type="ECO:0000313" key="3">
    <source>
        <dbReference type="Proteomes" id="UP000237966"/>
    </source>
</evidence>
<evidence type="ECO:0000313" key="2">
    <source>
        <dbReference type="EMBL" id="PPI17194.1"/>
    </source>
</evidence>
<accession>A0A2S5YA62</accession>
<comment type="caution">
    <text evidence="2">The sequence shown here is derived from an EMBL/GenBank/DDBJ whole genome shotgun (WGS) entry which is preliminary data.</text>
</comment>
<protein>
    <submittedName>
        <fullName evidence="2">Uncharacterized protein</fullName>
    </submittedName>
</protein>
<sequence>MGATWEVVPWQHPQLAHLALRHSHGGDVGPCALTNTVEETGESLRRSCNVVCSGDRDTVKQHQPFRYITYIDELDGYIRELGHKMPARNRQTTYPVGDSVGRVQGTAHDDGPNDHRGREQVTRGTFGQRLEFAVSLGDFGSTCGRGTSITGEFSSSRPQDISEYTLTVETRM</sequence>
<dbReference type="Proteomes" id="UP000237966">
    <property type="component" value="Unassembled WGS sequence"/>
</dbReference>
<reference evidence="2 3" key="1">
    <citation type="submission" date="2018-02" db="EMBL/GenBank/DDBJ databases">
        <title>Bacteriophage NCPPB3778 and a type I-E CRISPR drive the evolution of the US Biological Select Agent, Rathayibacter toxicus.</title>
        <authorList>
            <person name="Davis E.W.II."/>
            <person name="Tabima J.F."/>
            <person name="Weisberg A.J."/>
            <person name="Lopes L.D."/>
            <person name="Wiseman M.S."/>
            <person name="Wiseman M.S."/>
            <person name="Pupko T."/>
            <person name="Belcher M.S."/>
            <person name="Sechler A.J."/>
            <person name="Tancos M.A."/>
            <person name="Schroeder B.K."/>
            <person name="Murray T.D."/>
            <person name="Luster D.G."/>
            <person name="Schneider W.L."/>
            <person name="Rogers E."/>
            <person name="Andreote F.D."/>
            <person name="Grunwald N.J."/>
            <person name="Putnam M.L."/>
            <person name="Chang J.H."/>
        </authorList>
    </citation>
    <scope>NUCLEOTIDE SEQUENCE [LARGE SCALE GENOMIC DNA]</scope>
    <source>
        <strain evidence="2 3">FH99</strain>
    </source>
</reference>
<name>A0A2S5YA62_9MICO</name>
<proteinExistence type="predicted"/>
<feature type="compositionally biased region" description="Basic and acidic residues" evidence="1">
    <location>
        <begin position="107"/>
        <end position="120"/>
    </location>
</feature>
<gene>
    <name evidence="2" type="ORF">C5C51_00805</name>
</gene>